<evidence type="ECO:0000313" key="4">
    <source>
        <dbReference type="Proteomes" id="UP000663281"/>
    </source>
</evidence>
<dbReference type="EMBL" id="CP071504">
    <property type="protein sequence ID" value="QSX28992.1"/>
    <property type="molecule type" value="Genomic_DNA"/>
</dbReference>
<gene>
    <name evidence="3" type="ORF">JYB88_12095</name>
</gene>
<dbReference type="InterPro" id="IPR019734">
    <property type="entry name" value="TPR_rpt"/>
</dbReference>
<dbReference type="PANTHER" id="PTHR41786">
    <property type="entry name" value="MOTILITY ACCESSORY FACTOR MAF"/>
    <property type="match status" value="1"/>
</dbReference>
<sequence length="832" mass="94247">MPGSSQELNPVFAISQFDEVYLPSVNRQTFEKIDSKTLYRTKLKDVQSKQQHLFIIIGLDSGLLANYLLENGLPSGSKYIFVELDSVLGLLKIDIPEQLSHKLQVMSLNEFRERISTENNEIYIAKNDVSLHKSLGAELAYQQDYLLLGAEVEKLLQHEAFNQNVGFTQKLFVKRQLQNLADNRHPAALLRNQFKGHRCIVLAGGPSVDNHIDWVKSHQNDMVIFAVSRLSKQLIEKGISPHIIVSVDPQQLSMEVSKDLLRLGNKTIFINSNHVIPSLLGQWRGKSAYLGSRYPWESDDDKQHNIEIVGPTVTNAAIHLAVEMGFSEILLSGVDFCYSPSGFSHTQGSIEAKIGPSLSALGEWVETYAGHQAETPIQLLHAMQSLAEQTKSLPNCKIYNLSKNAARIEGIAYKNHQSFTFESNNTDAYEKLQNIIPELTPEAIKQDLTVCESNIKATRKKLVHISKLAKEAIKCNQSLRNTLGKQQYSHEDTLKQRIETIEQEINDKYSMLAGFIKYFGYGEFANFLNPASTDEWQQDKMLDMTEAYYRAFEASSELLTNLVKESETIIAARKSEMQIPTPLVELEAFWLKNMEPGRVYVWQDRHSEVLETLTDEERKAIASLKRAFESDMSQSSTMISAIAKKANSLAGVQQKLIMLYRHQNSAALKHMVQLLEPLIEKDSEAHRLYRLAQAYVYQQEKKPAEALDSLLGIPEKDRTETELREIVVLSLSLQKLDQASEVLSQLLSYSDEYAPQYAQVLKLQRQWQAAVNVYVDYLEKYPGDVPTWIKLGQFMVELNEPDAAITSFRNALQADPDNAIASHYLKQLMALD</sequence>
<feature type="repeat" description="TPR" evidence="1">
    <location>
        <begin position="785"/>
        <end position="818"/>
    </location>
</feature>
<dbReference type="RefSeq" id="WP_207324277.1">
    <property type="nucleotide sequence ID" value="NZ_CP071504.1"/>
</dbReference>
<dbReference type="InterPro" id="IPR011990">
    <property type="entry name" value="TPR-like_helical_dom_sf"/>
</dbReference>
<dbReference type="PANTHER" id="PTHR41786:SF1">
    <property type="entry name" value="6-HYDROXYMETHYLPTERIN DIPHOSPHOKINASE MPTE-LIKE DOMAIN-CONTAINING PROTEIN"/>
    <property type="match status" value="1"/>
</dbReference>
<protein>
    <submittedName>
        <fullName evidence="3">DUF115 domain-containing protein</fullName>
    </submittedName>
</protein>
<evidence type="ECO:0000256" key="1">
    <source>
        <dbReference type="PROSITE-ProRule" id="PRU00339"/>
    </source>
</evidence>
<accession>A0A975AJ73</accession>
<proteinExistence type="predicted"/>
<name>A0A975AJ73_9GAMM</name>
<keyword evidence="4" id="KW-1185">Reference proteome</keyword>
<dbReference type="Gene3D" id="1.25.40.10">
    <property type="entry name" value="Tetratricopeptide repeat domain"/>
    <property type="match status" value="1"/>
</dbReference>
<evidence type="ECO:0000313" key="3">
    <source>
        <dbReference type="EMBL" id="QSX28992.1"/>
    </source>
</evidence>
<keyword evidence="1" id="KW-0802">TPR repeat</keyword>
<dbReference type="AlphaFoldDB" id="A0A975AJ73"/>
<dbReference type="Gene3D" id="3.90.1480.10">
    <property type="entry name" value="Alpha-2,3-sialyltransferase"/>
    <property type="match status" value="1"/>
</dbReference>
<dbReference type="KEGG" id="scyp:JYB88_12095"/>
<evidence type="ECO:0000259" key="2">
    <source>
        <dbReference type="Pfam" id="PF01973"/>
    </source>
</evidence>
<dbReference type="PROSITE" id="PS50005">
    <property type="entry name" value="TPR"/>
    <property type="match status" value="1"/>
</dbReference>
<feature type="domain" description="6-hydroxymethylpterin diphosphokinase MptE-like" evidence="2">
    <location>
        <begin position="174"/>
        <end position="339"/>
    </location>
</feature>
<organism evidence="3 4">
    <name type="scientific">Shewanella cyperi</name>
    <dbReference type="NCBI Taxonomy" id="2814292"/>
    <lineage>
        <taxon>Bacteria</taxon>
        <taxon>Pseudomonadati</taxon>
        <taxon>Pseudomonadota</taxon>
        <taxon>Gammaproteobacteria</taxon>
        <taxon>Alteromonadales</taxon>
        <taxon>Shewanellaceae</taxon>
        <taxon>Shewanella</taxon>
    </lineage>
</organism>
<dbReference type="Proteomes" id="UP000663281">
    <property type="component" value="Chromosome"/>
</dbReference>
<dbReference type="SUPFAM" id="SSF48452">
    <property type="entry name" value="TPR-like"/>
    <property type="match status" value="1"/>
</dbReference>
<reference evidence="3 4" key="1">
    <citation type="submission" date="2021-03" db="EMBL/GenBank/DDBJ databases">
        <title>Novel species identification of genus Shewanella.</title>
        <authorList>
            <person name="Liu G."/>
            <person name="Zhang Q."/>
        </authorList>
    </citation>
    <scope>NUCLEOTIDE SEQUENCE [LARGE SCALE GENOMIC DNA]</scope>
    <source>
        <strain evidence="3 4">FJAT-53726</strain>
    </source>
</reference>
<dbReference type="Pfam" id="PF01973">
    <property type="entry name" value="MptE-like"/>
    <property type="match status" value="1"/>
</dbReference>
<dbReference type="InterPro" id="IPR002826">
    <property type="entry name" value="MptE-like"/>
</dbReference>